<dbReference type="InterPro" id="IPR000086">
    <property type="entry name" value="NUDIX_hydrolase_dom"/>
</dbReference>
<dbReference type="Gene3D" id="3.90.79.10">
    <property type="entry name" value="Nucleoside Triphosphate Pyrophosphohydrolase"/>
    <property type="match status" value="1"/>
</dbReference>
<dbReference type="CDD" id="cd03424">
    <property type="entry name" value="NUDIX_ADPRase_Nudt5_UGPPase_Nudt14"/>
    <property type="match status" value="1"/>
</dbReference>
<dbReference type="PANTHER" id="PTHR11839">
    <property type="entry name" value="UDP/ADP-SUGAR PYROPHOSPHATASE"/>
    <property type="match status" value="1"/>
</dbReference>
<feature type="region of interest" description="Disordered" evidence="3">
    <location>
        <begin position="1"/>
        <end position="31"/>
    </location>
</feature>
<dbReference type="RefSeq" id="WP_179267805.1">
    <property type="nucleotide sequence ID" value="NZ_CP058579.1"/>
</dbReference>
<name>A0A7D5QBZ0_9EURY</name>
<proteinExistence type="predicted"/>
<dbReference type="GO" id="GO:0016787">
    <property type="term" value="F:hydrolase activity"/>
    <property type="evidence" value="ECO:0007669"/>
    <property type="project" value="UniProtKB-KW"/>
</dbReference>
<keyword evidence="2 5" id="KW-0378">Hydrolase</keyword>
<dbReference type="PROSITE" id="PS51462">
    <property type="entry name" value="NUDIX"/>
    <property type="match status" value="1"/>
</dbReference>
<dbReference type="GeneID" id="56036897"/>
<dbReference type="InterPro" id="IPR020084">
    <property type="entry name" value="NUDIX_hydrolase_CS"/>
</dbReference>
<dbReference type="EMBL" id="CP058579">
    <property type="protein sequence ID" value="QLG61221.1"/>
    <property type="molecule type" value="Genomic_DNA"/>
</dbReference>
<organism evidence="5 6">
    <name type="scientific">Halorarum salinum</name>
    <dbReference type="NCBI Taxonomy" id="2743089"/>
    <lineage>
        <taxon>Archaea</taxon>
        <taxon>Methanobacteriati</taxon>
        <taxon>Methanobacteriota</taxon>
        <taxon>Stenosarchaea group</taxon>
        <taxon>Halobacteria</taxon>
        <taxon>Halobacteriales</taxon>
        <taxon>Haloferacaceae</taxon>
        <taxon>Halorarum</taxon>
    </lineage>
</organism>
<keyword evidence="6" id="KW-1185">Reference proteome</keyword>
<evidence type="ECO:0000313" key="6">
    <source>
        <dbReference type="Proteomes" id="UP000509626"/>
    </source>
</evidence>
<dbReference type="KEGG" id="halu:HUG12_05520"/>
<dbReference type="Proteomes" id="UP000509626">
    <property type="component" value="Chromosome"/>
</dbReference>
<dbReference type="InterPro" id="IPR015797">
    <property type="entry name" value="NUDIX_hydrolase-like_dom_sf"/>
</dbReference>
<comment type="cofactor">
    <cofactor evidence="1">
        <name>Mg(2+)</name>
        <dbReference type="ChEBI" id="CHEBI:18420"/>
    </cofactor>
</comment>
<reference evidence="5 6" key="1">
    <citation type="submission" date="2020-06" db="EMBL/GenBank/DDBJ databases">
        <title>NJ-3-1, isolated from saline soil.</title>
        <authorList>
            <person name="Cui H.L."/>
            <person name="Shi X."/>
        </authorList>
    </citation>
    <scope>NUCLEOTIDE SEQUENCE [LARGE SCALE GENOMIC DNA]</scope>
    <source>
        <strain evidence="5 6">NJ-3-1</strain>
    </source>
</reference>
<evidence type="ECO:0000259" key="4">
    <source>
        <dbReference type="PROSITE" id="PS51462"/>
    </source>
</evidence>
<dbReference type="SUPFAM" id="SSF55811">
    <property type="entry name" value="Nudix"/>
    <property type="match status" value="1"/>
</dbReference>
<dbReference type="AlphaFoldDB" id="A0A7D5QBZ0"/>
<feature type="domain" description="Nudix hydrolase" evidence="4">
    <location>
        <begin position="66"/>
        <end position="197"/>
    </location>
</feature>
<evidence type="ECO:0000256" key="2">
    <source>
        <dbReference type="ARBA" id="ARBA00022801"/>
    </source>
</evidence>
<evidence type="ECO:0000313" key="5">
    <source>
        <dbReference type="EMBL" id="QLG61221.1"/>
    </source>
</evidence>
<evidence type="ECO:0000256" key="1">
    <source>
        <dbReference type="ARBA" id="ARBA00001946"/>
    </source>
</evidence>
<protein>
    <submittedName>
        <fullName evidence="5">NUDIX hydrolase</fullName>
    </submittedName>
</protein>
<dbReference type="OrthoDB" id="192849at2157"/>
<sequence>MSDESDHDSERDPTEPPAFGDGRRHDWPGEPEWPVVESAVEYETGWVTAGYDLVEQPNGTRKKYYWAELASAVVVVARADDQLLFVEQYRPTIRETQLELPAGIVEAGESYTTAAERELREETGFAAGSTSLLQEFWCCTGLLRHRRAFVFAEDLTPVERSLDENEFLTPRAVPVEDAVSVARAGSTNDATVEGVLLAREAELLPERK</sequence>
<accession>A0A7D5QBZ0</accession>
<dbReference type="PANTHER" id="PTHR11839:SF18">
    <property type="entry name" value="NUDIX HYDROLASE DOMAIN-CONTAINING PROTEIN"/>
    <property type="match status" value="1"/>
</dbReference>
<dbReference type="Pfam" id="PF00293">
    <property type="entry name" value="NUDIX"/>
    <property type="match status" value="1"/>
</dbReference>
<dbReference type="PROSITE" id="PS00893">
    <property type="entry name" value="NUDIX_BOX"/>
    <property type="match status" value="1"/>
</dbReference>
<evidence type="ECO:0000256" key="3">
    <source>
        <dbReference type="SAM" id="MobiDB-lite"/>
    </source>
</evidence>
<gene>
    <name evidence="5" type="ORF">HUG12_05520</name>
</gene>
<dbReference type="GO" id="GO:0006753">
    <property type="term" value="P:nucleoside phosphate metabolic process"/>
    <property type="evidence" value="ECO:0007669"/>
    <property type="project" value="TreeGrafter"/>
</dbReference>
<dbReference type="GO" id="GO:0019693">
    <property type="term" value="P:ribose phosphate metabolic process"/>
    <property type="evidence" value="ECO:0007669"/>
    <property type="project" value="TreeGrafter"/>
</dbReference>